<name>A0A0E0GM79_ORYNI</name>
<proteinExistence type="predicted"/>
<keyword evidence="2" id="KW-1185">Reference proteome</keyword>
<dbReference type="Gramene" id="ONIVA03G17940.1">
    <property type="protein sequence ID" value="ONIVA03G17940.1"/>
    <property type="gene ID" value="ONIVA03G17940"/>
</dbReference>
<dbReference type="AlphaFoldDB" id="A0A0E0GM79"/>
<evidence type="ECO:0000313" key="2">
    <source>
        <dbReference type="Proteomes" id="UP000006591"/>
    </source>
</evidence>
<sequence>MAFKAATACAASAQGKLGRLVVAGVVPCNTGTLIDVATSPPFPDPSPPPPPPAAVQIRRRLRDRCAPAVQISRRRHRACRRRGRDAAAIADPAVAAPDGKLGKGGRRRSRCRARCAPAIQTLSSSSPCPLPPPPAAVVVANGSFAMEADVASAAVAAVAGACELVVDTPLARCDARLPAAGRLVSDVQQGGTLIGGLLDGALRLAPAGVSFRMA</sequence>
<reference evidence="1" key="2">
    <citation type="submission" date="2018-04" db="EMBL/GenBank/DDBJ databases">
        <title>OnivRS2 (Oryza nivara Reference Sequence Version 2).</title>
        <authorList>
            <person name="Zhang J."/>
            <person name="Kudrna D."/>
            <person name="Lee S."/>
            <person name="Talag J."/>
            <person name="Rajasekar S."/>
            <person name="Welchert J."/>
            <person name="Hsing Y.-I."/>
            <person name="Wing R.A."/>
        </authorList>
    </citation>
    <scope>NUCLEOTIDE SEQUENCE [LARGE SCALE GENOMIC DNA]</scope>
    <source>
        <strain evidence="1">SL10</strain>
    </source>
</reference>
<dbReference type="PANTHER" id="PTHR34458:SF12">
    <property type="entry name" value="PHYLLOPLANIN"/>
    <property type="match status" value="1"/>
</dbReference>
<organism evidence="1">
    <name type="scientific">Oryza nivara</name>
    <name type="common">Indian wild rice</name>
    <name type="synonym">Oryza sativa f. spontanea</name>
    <dbReference type="NCBI Taxonomy" id="4536"/>
    <lineage>
        <taxon>Eukaryota</taxon>
        <taxon>Viridiplantae</taxon>
        <taxon>Streptophyta</taxon>
        <taxon>Embryophyta</taxon>
        <taxon>Tracheophyta</taxon>
        <taxon>Spermatophyta</taxon>
        <taxon>Magnoliopsida</taxon>
        <taxon>Liliopsida</taxon>
        <taxon>Poales</taxon>
        <taxon>Poaceae</taxon>
        <taxon>BOP clade</taxon>
        <taxon>Oryzoideae</taxon>
        <taxon>Oryzeae</taxon>
        <taxon>Oryzinae</taxon>
        <taxon>Oryza</taxon>
    </lineage>
</organism>
<reference evidence="1" key="1">
    <citation type="submission" date="2015-04" db="UniProtKB">
        <authorList>
            <consortium name="EnsemblPlants"/>
        </authorList>
    </citation>
    <scope>IDENTIFICATION</scope>
    <source>
        <strain evidence="1">SL10</strain>
    </source>
</reference>
<dbReference type="EnsemblPlants" id="ONIVA03G17940.1">
    <property type="protein sequence ID" value="ONIVA03G17940.1"/>
    <property type="gene ID" value="ONIVA03G17940"/>
</dbReference>
<dbReference type="HOGENOM" id="CLU_1290796_0_0_1"/>
<dbReference type="Proteomes" id="UP000006591">
    <property type="component" value="Chromosome 3"/>
</dbReference>
<dbReference type="InterPro" id="IPR040404">
    <property type="entry name" value="Phylloplanin-like"/>
</dbReference>
<dbReference type="PANTHER" id="PTHR34458">
    <property type="entry name" value="POLLEN OLE E 1 ALLERGEN AND EXTENSIN FAMILY PROTEIN-RELATED"/>
    <property type="match status" value="1"/>
</dbReference>
<protein>
    <submittedName>
        <fullName evidence="1">Uncharacterized protein</fullName>
    </submittedName>
</protein>
<dbReference type="OMA" id="CAPAIQT"/>
<evidence type="ECO:0000313" key="1">
    <source>
        <dbReference type="EnsemblPlants" id="ONIVA03G17940.1"/>
    </source>
</evidence>
<accession>A0A0E0GM79</accession>